<organism evidence="14 15">
    <name type="scientific">Chelativorans salis</name>
    <dbReference type="NCBI Taxonomy" id="2978478"/>
    <lineage>
        <taxon>Bacteria</taxon>
        <taxon>Pseudomonadati</taxon>
        <taxon>Pseudomonadota</taxon>
        <taxon>Alphaproteobacteria</taxon>
        <taxon>Hyphomicrobiales</taxon>
        <taxon>Phyllobacteriaceae</taxon>
        <taxon>Chelativorans</taxon>
    </lineage>
</organism>
<dbReference type="Gene3D" id="3.30.565.10">
    <property type="entry name" value="Histidine kinase-like ATPase, C-terminal domain"/>
    <property type="match status" value="1"/>
</dbReference>
<dbReference type="SMART" id="SM00304">
    <property type="entry name" value="HAMP"/>
    <property type="match status" value="1"/>
</dbReference>
<evidence type="ECO:0000259" key="12">
    <source>
        <dbReference type="PROSITE" id="PS50109"/>
    </source>
</evidence>
<keyword evidence="8 11" id="KW-1133">Transmembrane helix</keyword>
<comment type="catalytic activity">
    <reaction evidence="1">
        <text>ATP + protein L-histidine = ADP + protein N-phospho-L-histidine.</text>
        <dbReference type="EC" id="2.7.13.3"/>
    </reaction>
</comment>
<feature type="transmembrane region" description="Helical" evidence="11">
    <location>
        <begin position="12"/>
        <end position="33"/>
    </location>
</feature>
<dbReference type="InterPro" id="IPR036097">
    <property type="entry name" value="HisK_dim/P_sf"/>
</dbReference>
<name>A0ABT2LXI1_9HYPH</name>
<evidence type="ECO:0000256" key="6">
    <source>
        <dbReference type="ARBA" id="ARBA00022692"/>
    </source>
</evidence>
<dbReference type="PROSITE" id="PS50885">
    <property type="entry name" value="HAMP"/>
    <property type="match status" value="1"/>
</dbReference>
<evidence type="ECO:0000256" key="3">
    <source>
        <dbReference type="ARBA" id="ARBA00012438"/>
    </source>
</evidence>
<accession>A0ABT2LXI1</accession>
<dbReference type="PANTHER" id="PTHR45436:SF8">
    <property type="entry name" value="HISTIDINE KINASE"/>
    <property type="match status" value="1"/>
</dbReference>
<keyword evidence="7 14" id="KW-0418">Kinase</keyword>
<feature type="domain" description="HAMP" evidence="13">
    <location>
        <begin position="177"/>
        <end position="230"/>
    </location>
</feature>
<dbReference type="Proteomes" id="UP001320831">
    <property type="component" value="Unassembled WGS sequence"/>
</dbReference>
<dbReference type="PANTHER" id="PTHR45436">
    <property type="entry name" value="SENSOR HISTIDINE KINASE YKOH"/>
    <property type="match status" value="1"/>
</dbReference>
<evidence type="ECO:0000313" key="15">
    <source>
        <dbReference type="Proteomes" id="UP001320831"/>
    </source>
</evidence>
<evidence type="ECO:0000256" key="1">
    <source>
        <dbReference type="ARBA" id="ARBA00000085"/>
    </source>
</evidence>
<dbReference type="RefSeq" id="WP_260906898.1">
    <property type="nucleotide sequence ID" value="NZ_JAOCZP010000011.1"/>
</dbReference>
<evidence type="ECO:0000256" key="2">
    <source>
        <dbReference type="ARBA" id="ARBA00004370"/>
    </source>
</evidence>
<dbReference type="InterPro" id="IPR050428">
    <property type="entry name" value="TCS_sensor_his_kinase"/>
</dbReference>
<dbReference type="PROSITE" id="PS50109">
    <property type="entry name" value="HIS_KIN"/>
    <property type="match status" value="1"/>
</dbReference>
<dbReference type="Pfam" id="PF00672">
    <property type="entry name" value="HAMP"/>
    <property type="match status" value="1"/>
</dbReference>
<sequence>MHRDSLVRSTPFRLAVAFAVMVVVAFALTGIAVHKLVEWELRRYQDKTIRETYSVIADAYGDSDLQDMLEAVEMNVRATRGMDRIFEVTSADRRFLGGNVRDFDVPDGWSDIKGRAIGREPDLAYRVYAGMVDGNRVVVGTSQQENDSIQEILASSFAWATVLVAVLAVSGGAALAARVRRRFNAVGDTMHAVSRGRLSARIPSLGNGDDIDALARDINDALARLEHTVEGMRQVSADIAHDLKTPLNRLRLTIEEALDREAHGLSVGEALVEAAVEADRINETFEALLRISQIEAGSRKTRFGPVDLGAILEFLIEVYRDVADDAGQSLFFDRRAGAYPPLSGDRELLTQMFANLIENAIRHCPAGTTLTVKLQNDPQGLVARFEDDGPGIPEAEREKVFRRLYRLEKSRTSPGSGLGLSLVKAVADLHDAAIELNDMKPGLGVVIRFRPDPRVCAA</sequence>
<keyword evidence="6 11" id="KW-0812">Transmembrane</keyword>
<reference evidence="14 15" key="1">
    <citation type="submission" date="2022-09" db="EMBL/GenBank/DDBJ databases">
        <title>Chelativorans salina sp. nov., a novel slightly halophilic bacterium isolated from a saline lake sediment enrichment.</title>
        <authorList>
            <person name="Gao L."/>
            <person name="Fang B.-Z."/>
            <person name="Li W.-J."/>
        </authorList>
    </citation>
    <scope>NUCLEOTIDE SEQUENCE [LARGE SCALE GENOMIC DNA]</scope>
    <source>
        <strain evidence="14 15">EGI FJ00035</strain>
    </source>
</reference>
<evidence type="ECO:0000256" key="10">
    <source>
        <dbReference type="ARBA" id="ARBA00023136"/>
    </source>
</evidence>
<dbReference type="InterPro" id="IPR005467">
    <property type="entry name" value="His_kinase_dom"/>
</dbReference>
<feature type="domain" description="Histidine kinase" evidence="12">
    <location>
        <begin position="238"/>
        <end position="453"/>
    </location>
</feature>
<dbReference type="InterPro" id="IPR003660">
    <property type="entry name" value="HAMP_dom"/>
</dbReference>
<evidence type="ECO:0000259" key="13">
    <source>
        <dbReference type="PROSITE" id="PS50885"/>
    </source>
</evidence>
<dbReference type="SMART" id="SM00387">
    <property type="entry name" value="HATPase_c"/>
    <property type="match status" value="1"/>
</dbReference>
<dbReference type="PRINTS" id="PR00344">
    <property type="entry name" value="BCTRLSENSOR"/>
</dbReference>
<dbReference type="InterPro" id="IPR003661">
    <property type="entry name" value="HisK_dim/P_dom"/>
</dbReference>
<keyword evidence="9" id="KW-0902">Two-component regulatory system</keyword>
<evidence type="ECO:0000256" key="7">
    <source>
        <dbReference type="ARBA" id="ARBA00022777"/>
    </source>
</evidence>
<dbReference type="Pfam" id="PF00512">
    <property type="entry name" value="HisKA"/>
    <property type="match status" value="1"/>
</dbReference>
<dbReference type="InterPro" id="IPR004358">
    <property type="entry name" value="Sig_transdc_His_kin-like_C"/>
</dbReference>
<dbReference type="GO" id="GO:0016301">
    <property type="term" value="F:kinase activity"/>
    <property type="evidence" value="ECO:0007669"/>
    <property type="project" value="UniProtKB-KW"/>
</dbReference>
<evidence type="ECO:0000256" key="5">
    <source>
        <dbReference type="ARBA" id="ARBA00022679"/>
    </source>
</evidence>
<protein>
    <recommendedName>
        <fullName evidence="3">histidine kinase</fullName>
        <ecNumber evidence="3">2.7.13.3</ecNumber>
    </recommendedName>
</protein>
<keyword evidence="4" id="KW-0597">Phosphoprotein</keyword>
<dbReference type="SUPFAM" id="SSF47384">
    <property type="entry name" value="Homodimeric domain of signal transducing histidine kinase"/>
    <property type="match status" value="1"/>
</dbReference>
<comment type="caution">
    <text evidence="14">The sequence shown here is derived from an EMBL/GenBank/DDBJ whole genome shotgun (WGS) entry which is preliminary data.</text>
</comment>
<dbReference type="EC" id="2.7.13.3" evidence="3"/>
<dbReference type="Pfam" id="PF02518">
    <property type="entry name" value="HATPase_c"/>
    <property type="match status" value="1"/>
</dbReference>
<keyword evidence="10 11" id="KW-0472">Membrane</keyword>
<dbReference type="InterPro" id="IPR036890">
    <property type="entry name" value="HATPase_C_sf"/>
</dbReference>
<feature type="transmembrane region" description="Helical" evidence="11">
    <location>
        <begin position="157"/>
        <end position="177"/>
    </location>
</feature>
<dbReference type="SMART" id="SM00388">
    <property type="entry name" value="HisKA"/>
    <property type="match status" value="1"/>
</dbReference>
<proteinExistence type="predicted"/>
<keyword evidence="5" id="KW-0808">Transferase</keyword>
<dbReference type="SUPFAM" id="SSF158472">
    <property type="entry name" value="HAMP domain-like"/>
    <property type="match status" value="1"/>
</dbReference>
<dbReference type="Gene3D" id="6.10.340.10">
    <property type="match status" value="1"/>
</dbReference>
<dbReference type="InterPro" id="IPR003594">
    <property type="entry name" value="HATPase_dom"/>
</dbReference>
<evidence type="ECO:0000256" key="11">
    <source>
        <dbReference type="SAM" id="Phobius"/>
    </source>
</evidence>
<comment type="subcellular location">
    <subcellularLocation>
        <location evidence="2">Membrane</location>
    </subcellularLocation>
</comment>
<dbReference type="Gene3D" id="1.10.287.130">
    <property type="match status" value="1"/>
</dbReference>
<gene>
    <name evidence="14" type="ORF">N5A92_24045</name>
</gene>
<dbReference type="SUPFAM" id="SSF55874">
    <property type="entry name" value="ATPase domain of HSP90 chaperone/DNA topoisomerase II/histidine kinase"/>
    <property type="match status" value="1"/>
</dbReference>
<evidence type="ECO:0000256" key="4">
    <source>
        <dbReference type="ARBA" id="ARBA00022553"/>
    </source>
</evidence>
<keyword evidence="15" id="KW-1185">Reference proteome</keyword>
<dbReference type="EMBL" id="JAOCZP010000011">
    <property type="protein sequence ID" value="MCT7378093.1"/>
    <property type="molecule type" value="Genomic_DNA"/>
</dbReference>
<dbReference type="CDD" id="cd00082">
    <property type="entry name" value="HisKA"/>
    <property type="match status" value="1"/>
</dbReference>
<evidence type="ECO:0000256" key="9">
    <source>
        <dbReference type="ARBA" id="ARBA00023012"/>
    </source>
</evidence>
<evidence type="ECO:0000256" key="8">
    <source>
        <dbReference type="ARBA" id="ARBA00022989"/>
    </source>
</evidence>
<evidence type="ECO:0000313" key="14">
    <source>
        <dbReference type="EMBL" id="MCT7378093.1"/>
    </source>
</evidence>